<dbReference type="Gene3D" id="3.90.550.10">
    <property type="entry name" value="Spore Coat Polysaccharide Biosynthesis Protein SpsA, Chain A"/>
    <property type="match status" value="1"/>
</dbReference>
<dbReference type="PANTHER" id="PTHR43685:SF2">
    <property type="entry name" value="GLYCOSYLTRANSFERASE 2-LIKE DOMAIN-CONTAINING PROTEIN"/>
    <property type="match status" value="1"/>
</dbReference>
<dbReference type="AlphaFoldDB" id="A0AAI8MI95"/>
<accession>A0AAI8MI95</accession>
<keyword evidence="2" id="KW-0808">Transferase</keyword>
<dbReference type="KEGG" id="brs:S23_56540"/>
<organism evidence="2 3">
    <name type="scientific">Bradyrhizobium cosmicum</name>
    <dbReference type="NCBI Taxonomy" id="1404864"/>
    <lineage>
        <taxon>Bacteria</taxon>
        <taxon>Pseudomonadati</taxon>
        <taxon>Pseudomonadota</taxon>
        <taxon>Alphaproteobacteria</taxon>
        <taxon>Hyphomicrobiales</taxon>
        <taxon>Nitrobacteraceae</taxon>
        <taxon>Bradyrhizobium</taxon>
    </lineage>
</organism>
<dbReference type="EMBL" id="AP012279">
    <property type="protein sequence ID" value="BAL78846.1"/>
    <property type="molecule type" value="Genomic_DNA"/>
</dbReference>
<dbReference type="Pfam" id="PF00535">
    <property type="entry name" value="Glycos_transf_2"/>
    <property type="match status" value="1"/>
</dbReference>
<evidence type="ECO:0000313" key="2">
    <source>
        <dbReference type="EMBL" id="BAL78846.1"/>
    </source>
</evidence>
<dbReference type="PANTHER" id="PTHR43685">
    <property type="entry name" value="GLYCOSYLTRANSFERASE"/>
    <property type="match status" value="1"/>
</dbReference>
<proteinExistence type="predicted"/>
<dbReference type="InterPro" id="IPR029044">
    <property type="entry name" value="Nucleotide-diphossugar_trans"/>
</dbReference>
<keyword evidence="3" id="KW-1185">Reference proteome</keyword>
<dbReference type="GO" id="GO:0016740">
    <property type="term" value="F:transferase activity"/>
    <property type="evidence" value="ECO:0007669"/>
    <property type="project" value="UniProtKB-KW"/>
</dbReference>
<dbReference type="InterPro" id="IPR050834">
    <property type="entry name" value="Glycosyltransf_2"/>
</dbReference>
<dbReference type="RefSeq" id="WP_015688118.1">
    <property type="nucleotide sequence ID" value="NC_017082.1"/>
</dbReference>
<name>A0AAI8MI95_9BRAD</name>
<sequence>MTSQSIPAAQDPRVSVVIPAYNATGCIGRAIASVQAQTEQNFEIIVVNDCSTDDTVAVVSGLAAKDGRIRLVSQEKNGGPSRARNRGFAEARGVWLAILDADDAYKPNRLERLLQLAETQSLDMIADDITYYDSEADVEFGDQRLDPGFNRLDLARFLRASMFRPPLHDFSGRDVFQYALLKFVFRRSFIVAGKLAYPETLRDSEDFFFYTECLLAGARAGLTSEPGYVYTQRMGKISKRQSALTRTHVDRMQVVTGVDLLLSKHAQLLSPVHTRLLHERRAQAIGLNAHERARDLVHQNQVGKALLQLAKTRPAWAFSVHLLLRRRKSWLAKLGGKA</sequence>
<evidence type="ECO:0000313" key="3">
    <source>
        <dbReference type="Proteomes" id="UP000007886"/>
    </source>
</evidence>
<dbReference type="InterPro" id="IPR001173">
    <property type="entry name" value="Glyco_trans_2-like"/>
</dbReference>
<evidence type="ECO:0000259" key="1">
    <source>
        <dbReference type="Pfam" id="PF00535"/>
    </source>
</evidence>
<dbReference type="SUPFAM" id="SSF53448">
    <property type="entry name" value="Nucleotide-diphospho-sugar transferases"/>
    <property type="match status" value="1"/>
</dbReference>
<protein>
    <submittedName>
        <fullName evidence="2">Probable glycosyl transferase</fullName>
    </submittedName>
</protein>
<feature type="domain" description="Glycosyltransferase 2-like" evidence="1">
    <location>
        <begin position="15"/>
        <end position="151"/>
    </location>
</feature>
<dbReference type="CDD" id="cd00761">
    <property type="entry name" value="Glyco_tranf_GTA_type"/>
    <property type="match status" value="1"/>
</dbReference>
<gene>
    <name evidence="2" type="ORF">S23_56540</name>
</gene>
<reference evidence="2 3" key="1">
    <citation type="journal article" date="2012" name="Microbes Environ.">
        <title>Complete genome sequence of Bradyrhizobium sp. S23321: insights into symbiosis evolution in soil oligotrophs.</title>
        <authorList>
            <person name="Okubo T."/>
            <person name="Tsukui T."/>
            <person name="Maita H."/>
            <person name="Okamoto S."/>
            <person name="Oshima K."/>
            <person name="Fujisawa T."/>
            <person name="Saito A."/>
            <person name="Futamata H."/>
            <person name="Hattori R."/>
            <person name="Shimomura Y."/>
            <person name="Haruta S."/>
            <person name="Morimoto S."/>
            <person name="Wang Y."/>
            <person name="Sakai Y."/>
            <person name="Hattori M."/>
            <person name="Aizawa S."/>
            <person name="Nagashima K.V.P."/>
            <person name="Masuda S."/>
            <person name="Hattori T."/>
            <person name="Yamashita A."/>
            <person name="Bao Z."/>
            <person name="Hayatsu M."/>
            <person name="Kajiya-Kanegae H."/>
            <person name="Yoshinaga I."/>
            <person name="Sakamoto K."/>
            <person name="Toyota K."/>
            <person name="Nakao M."/>
            <person name="Kohara M."/>
            <person name="Anda M."/>
            <person name="Niwa R."/>
            <person name="Jung-Hwan P."/>
            <person name="Sameshima-Saito R."/>
            <person name="Tokuda S."/>
            <person name="Yamamoto S."/>
            <person name="Yamamoto S."/>
            <person name="Yokoyama T."/>
            <person name="Akutsu T."/>
            <person name="Nakamura Y."/>
            <person name="Nakahira-Yanaka Y."/>
            <person name="Takada Hoshino Y."/>
            <person name="Hirakawa H."/>
            <person name="Mitsui H."/>
            <person name="Terasawa K."/>
            <person name="Itakura M."/>
            <person name="Sato S."/>
            <person name="Ikeda-Ohtsubo W."/>
            <person name="Sakakura N."/>
            <person name="Kaminuma E."/>
            <person name="Minamisawa K."/>
        </authorList>
    </citation>
    <scope>NUCLEOTIDE SEQUENCE [LARGE SCALE GENOMIC DNA]</scope>
    <source>
        <strain evidence="2 3">S23321</strain>
    </source>
</reference>
<dbReference type="Proteomes" id="UP000007886">
    <property type="component" value="Chromosome"/>
</dbReference>